<feature type="domain" description="OmpR/PhoB-type" evidence="6">
    <location>
        <begin position="1"/>
        <end position="90"/>
    </location>
</feature>
<dbReference type="Gene3D" id="3.40.50.300">
    <property type="entry name" value="P-loop containing nucleotide triphosphate hydrolases"/>
    <property type="match status" value="1"/>
</dbReference>
<dbReference type="InterPro" id="IPR019734">
    <property type="entry name" value="TPR_rpt"/>
</dbReference>
<keyword evidence="4" id="KW-0804">Transcription</keyword>
<dbReference type="EMBL" id="JAFFZE010000006">
    <property type="protein sequence ID" value="MCT2582908.1"/>
    <property type="molecule type" value="Genomic_DNA"/>
</dbReference>
<sequence length="911" mass="98337">MEFRVLGPVEIVGDGKRGALPGRLQRILVGVLLARANRPVPADTLTDALWGDRPDPRAAQKLQLHVHRLRTALGEPDRLTHGPDGYRLRVQPGEVDADRFESMAAEAREATDAQHAVRTLRRALELWRGDPFDDLDVPVLADWARRLAEHRLLALEALYEAELACGMDAAVVAELSDLVRRYPLRERLHAQLMTALYRSGRRADALAAYQAAREALVAELGLEPGPELRDLQRRILDSDAPSPAAAAPAQLPADTRGFVGREPELRELDTLMAGDGPALAVVAGTGGVGKTSLAIRWAHSARARFPGGQLYVDLRGYGPDQPRTPEDVLAGFLRALGVEGSAIPSDPAERSARFRTLADGRRMLVVLDNARDVAQVRPLLPGSATCAVLVTSRDALAGLVAREGAHRVDLARLPEADARALLRVLLGDRVDAEPDALEALVARCARLPLALRVAAELVRSRPELGVTELAAELADQQDALDLLDLDGDRHTAVRSVFSWSYQRLDPWTALVFRLLGRHPGWDTDAHAVAAMAAAPVRRTRRALDALCRAHLVDQLPGARYRAHDLLRAYAAELTDPSDDPLAADRLRDHYLGAAAAAMDVLAPHETERRPKVSTPDSELPPFTDAFRWLDTELPNLLAVVRQDPSVAPRMSGTLWRFLDIAGYHDDALTLHTSALEAARAVEDPQAEADALRVLGAVTFRLGDHPTALDHLEGALTAYERIGNHSLRAATLNNLGAVHGSRGDRAESKRCYQEALALYERTGQDALRPPVLNNLARTLLALGSPEEATAHFEQALAAVADGGDPTSEASALCGLAEVCLATDRAADAPDYARRALDVARQSGHRTLEGTALRALGVAHLRLGDPDQATHHLESARAAAREAGDSELLASVHTALAEVTETGHPTPHPPVSP</sequence>
<dbReference type="SMART" id="SM00028">
    <property type="entry name" value="TPR"/>
    <property type="match status" value="6"/>
</dbReference>
<dbReference type="InterPro" id="IPR016032">
    <property type="entry name" value="Sig_transdc_resp-reg_C-effctor"/>
</dbReference>
<comment type="caution">
    <text evidence="7">The sequence shown here is derived from an EMBL/GenBank/DDBJ whole genome shotgun (WGS) entry which is preliminary data.</text>
</comment>
<dbReference type="SUPFAM" id="SSF48452">
    <property type="entry name" value="TPR-like"/>
    <property type="match status" value="2"/>
</dbReference>
<dbReference type="Proteomes" id="UP001156441">
    <property type="component" value="Unassembled WGS sequence"/>
</dbReference>
<evidence type="ECO:0000256" key="5">
    <source>
        <dbReference type="PROSITE-ProRule" id="PRU01091"/>
    </source>
</evidence>
<keyword evidence="2" id="KW-0805">Transcription regulation</keyword>
<dbReference type="SUPFAM" id="SSF52540">
    <property type="entry name" value="P-loop containing nucleoside triphosphate hydrolases"/>
    <property type="match status" value="1"/>
</dbReference>
<accession>A0ABT2J4X1</accession>
<dbReference type="CDD" id="cd15831">
    <property type="entry name" value="BTAD"/>
    <property type="match status" value="1"/>
</dbReference>
<dbReference type="InterPro" id="IPR027417">
    <property type="entry name" value="P-loop_NTPase"/>
</dbReference>
<evidence type="ECO:0000256" key="1">
    <source>
        <dbReference type="ARBA" id="ARBA00005820"/>
    </source>
</evidence>
<feature type="DNA-binding region" description="OmpR/PhoB-type" evidence="5">
    <location>
        <begin position="1"/>
        <end position="90"/>
    </location>
</feature>
<keyword evidence="3 5" id="KW-0238">DNA-binding</keyword>
<evidence type="ECO:0000256" key="2">
    <source>
        <dbReference type="ARBA" id="ARBA00023015"/>
    </source>
</evidence>
<dbReference type="Gene3D" id="1.25.40.10">
    <property type="entry name" value="Tetratricopeptide repeat domain"/>
    <property type="match status" value="2"/>
</dbReference>
<dbReference type="Pfam" id="PF13374">
    <property type="entry name" value="TPR_10"/>
    <property type="match status" value="1"/>
</dbReference>
<dbReference type="InterPro" id="IPR001867">
    <property type="entry name" value="OmpR/PhoB-type_DNA-bd"/>
</dbReference>
<dbReference type="Pfam" id="PF13424">
    <property type="entry name" value="TPR_12"/>
    <property type="match status" value="2"/>
</dbReference>
<dbReference type="SUPFAM" id="SSF46894">
    <property type="entry name" value="C-terminal effector domain of the bipartite response regulators"/>
    <property type="match status" value="1"/>
</dbReference>
<evidence type="ECO:0000313" key="7">
    <source>
        <dbReference type="EMBL" id="MCT2582908.1"/>
    </source>
</evidence>
<dbReference type="Gene3D" id="1.10.10.10">
    <property type="entry name" value="Winged helix-like DNA-binding domain superfamily/Winged helix DNA-binding domain"/>
    <property type="match status" value="1"/>
</dbReference>
<dbReference type="SMART" id="SM01043">
    <property type="entry name" value="BTAD"/>
    <property type="match status" value="1"/>
</dbReference>
<evidence type="ECO:0000313" key="8">
    <source>
        <dbReference type="Proteomes" id="UP001156441"/>
    </source>
</evidence>
<proteinExistence type="inferred from homology"/>
<dbReference type="PRINTS" id="PR00364">
    <property type="entry name" value="DISEASERSIST"/>
</dbReference>
<dbReference type="PANTHER" id="PTHR35807:SF1">
    <property type="entry name" value="TRANSCRIPTIONAL REGULATOR REDD"/>
    <property type="match status" value="1"/>
</dbReference>
<dbReference type="InterPro" id="IPR036388">
    <property type="entry name" value="WH-like_DNA-bd_sf"/>
</dbReference>
<dbReference type="InterPro" id="IPR051677">
    <property type="entry name" value="AfsR-DnrI-RedD_regulator"/>
</dbReference>
<keyword evidence="8" id="KW-1185">Reference proteome</keyword>
<name>A0ABT2J4X1_9PSEU</name>
<dbReference type="PROSITE" id="PS51755">
    <property type="entry name" value="OMPR_PHOB"/>
    <property type="match status" value="1"/>
</dbReference>
<dbReference type="InterPro" id="IPR011990">
    <property type="entry name" value="TPR-like_helical_dom_sf"/>
</dbReference>
<dbReference type="InterPro" id="IPR005158">
    <property type="entry name" value="BTAD"/>
</dbReference>
<dbReference type="PANTHER" id="PTHR35807">
    <property type="entry name" value="TRANSCRIPTIONAL REGULATOR REDD-RELATED"/>
    <property type="match status" value="1"/>
</dbReference>
<evidence type="ECO:0000259" key="6">
    <source>
        <dbReference type="PROSITE" id="PS51755"/>
    </source>
</evidence>
<evidence type="ECO:0000256" key="4">
    <source>
        <dbReference type="ARBA" id="ARBA00023163"/>
    </source>
</evidence>
<dbReference type="RefSeq" id="WP_260190241.1">
    <property type="nucleotide sequence ID" value="NZ_JAFFZE010000006.1"/>
</dbReference>
<comment type="similarity">
    <text evidence="1">Belongs to the AfsR/DnrI/RedD regulatory family.</text>
</comment>
<dbReference type="Pfam" id="PF03704">
    <property type="entry name" value="BTAD"/>
    <property type="match status" value="1"/>
</dbReference>
<organism evidence="7 8">
    <name type="scientific">Actinophytocola gossypii</name>
    <dbReference type="NCBI Taxonomy" id="2812003"/>
    <lineage>
        <taxon>Bacteria</taxon>
        <taxon>Bacillati</taxon>
        <taxon>Actinomycetota</taxon>
        <taxon>Actinomycetes</taxon>
        <taxon>Pseudonocardiales</taxon>
        <taxon>Pseudonocardiaceae</taxon>
    </lineage>
</organism>
<dbReference type="SMART" id="SM00862">
    <property type="entry name" value="Trans_reg_C"/>
    <property type="match status" value="1"/>
</dbReference>
<evidence type="ECO:0000256" key="3">
    <source>
        <dbReference type="ARBA" id="ARBA00023125"/>
    </source>
</evidence>
<protein>
    <submittedName>
        <fullName evidence="7">Tetratricopeptide repeat protein</fullName>
    </submittedName>
</protein>
<reference evidence="7 8" key="1">
    <citation type="submission" date="2021-02" db="EMBL/GenBank/DDBJ databases">
        <title>Actinophytocola xerophila sp. nov., isolated from soil of cotton cropping field.</title>
        <authorList>
            <person name="Huang R."/>
            <person name="Chen X."/>
            <person name="Ge X."/>
            <person name="Liu W."/>
        </authorList>
    </citation>
    <scope>NUCLEOTIDE SEQUENCE [LARGE SCALE GENOMIC DNA]</scope>
    <source>
        <strain evidence="7 8">S1-96</strain>
    </source>
</reference>
<gene>
    <name evidence="7" type="ORF">JT362_07220</name>
</gene>